<evidence type="ECO:0000259" key="10">
    <source>
        <dbReference type="Pfam" id="PF03151"/>
    </source>
</evidence>
<dbReference type="InterPro" id="IPR004853">
    <property type="entry name" value="Sugar_P_trans_dom"/>
</dbReference>
<dbReference type="Pfam" id="PF03151">
    <property type="entry name" value="TPT"/>
    <property type="match status" value="1"/>
</dbReference>
<feature type="compositionally biased region" description="Basic and acidic residues" evidence="8">
    <location>
        <begin position="1"/>
        <end position="19"/>
    </location>
</feature>
<feature type="transmembrane region" description="Helical" evidence="9">
    <location>
        <begin position="69"/>
        <end position="88"/>
    </location>
</feature>
<dbReference type="InterPro" id="IPR037185">
    <property type="entry name" value="EmrE-like"/>
</dbReference>
<dbReference type="OrthoDB" id="6418713at2759"/>
<dbReference type="Proteomes" id="UP000033483">
    <property type="component" value="Unassembled WGS sequence"/>
</dbReference>
<feature type="transmembrane region" description="Helical" evidence="9">
    <location>
        <begin position="352"/>
        <end position="369"/>
    </location>
</feature>
<comment type="subunit">
    <text evidence="4">Homooligomer.</text>
</comment>
<accession>A0A0F4ZI93</accession>
<sequence length="386" mass="42275">MAGESSERVSTDITLESKEGPVLPPPATIQTQPAKLGDGIPASAYVILWISVSGSLIIMNKWILDTLNFRYPVLLTTYHLSFATFMTQMLARTTTLIDGRKKINMTPDVYLRGIVPIGVCFSLSLICGNVTYLYLSVSFIQMLKATTPVVVLLSSWAMGNTQPKMSVLLNVSVIVVGVIIASFGEIQFVFVGFVYQILGIIFEALRLTMVEKLLSGEYKMDPLTSVYYYAPVCAVMNFFVALYWEIPKVSFADFANVGFSVFLLNGIVAFTLNLSVVFLIGKTSAVVMTLCGVLKDVLLVVSSMMIWGTPVTALQFFGYSIALGGLVYYKTPYDKLVAQLNDIAIFFQTRGARKLVIGLFVLLAFFYMLSSSSPAPGPMDTPATHA</sequence>
<keyword evidence="7 9" id="KW-0472">Membrane</keyword>
<dbReference type="PANTHER" id="PTHR11132">
    <property type="entry name" value="SOLUTE CARRIER FAMILY 35"/>
    <property type="match status" value="1"/>
</dbReference>
<comment type="subcellular location">
    <subcellularLocation>
        <location evidence="2">Endoplasmic reticulum membrane</location>
        <topology evidence="2">Multi-pass membrane protein</topology>
    </subcellularLocation>
</comment>
<evidence type="ECO:0000256" key="3">
    <source>
        <dbReference type="ARBA" id="ARBA00010425"/>
    </source>
</evidence>
<keyword evidence="12" id="KW-1185">Reference proteome</keyword>
<feature type="transmembrane region" description="Helical" evidence="9">
    <location>
        <begin position="313"/>
        <end position="331"/>
    </location>
</feature>
<reference evidence="11 12" key="1">
    <citation type="submission" date="2015-03" db="EMBL/GenBank/DDBJ databases">
        <authorList>
            <person name="Radwan O."/>
            <person name="Al-Naeli F.A."/>
            <person name="Rendon G.A."/>
            <person name="Fields C."/>
        </authorList>
    </citation>
    <scope>NUCLEOTIDE SEQUENCE [LARGE SCALE GENOMIC DNA]</scope>
    <source>
        <strain evidence="11">CR-DP1</strain>
    </source>
</reference>
<proteinExistence type="inferred from homology"/>
<feature type="transmembrane region" description="Helical" evidence="9">
    <location>
        <begin position="165"/>
        <end position="182"/>
    </location>
</feature>
<name>A0A0F4ZI93_9PEZI</name>
<evidence type="ECO:0000256" key="1">
    <source>
        <dbReference type="ARBA" id="ARBA00003420"/>
    </source>
</evidence>
<feature type="transmembrane region" description="Helical" evidence="9">
    <location>
        <begin position="42"/>
        <end position="63"/>
    </location>
</feature>
<keyword evidence="5 9" id="KW-0812">Transmembrane</keyword>
<feature type="transmembrane region" description="Helical" evidence="9">
    <location>
        <begin position="287"/>
        <end position="307"/>
    </location>
</feature>
<comment type="caution">
    <text evidence="11">The sequence shown here is derived from an EMBL/GenBank/DDBJ whole genome shotgun (WGS) entry which is preliminary data.</text>
</comment>
<evidence type="ECO:0000313" key="11">
    <source>
        <dbReference type="EMBL" id="KKA29836.1"/>
    </source>
</evidence>
<comment type="function">
    <text evidence="1">Involved in the import of GDP-mannose from the cytoplasm into the Golgi lumen.</text>
</comment>
<dbReference type="GO" id="GO:0005789">
    <property type="term" value="C:endoplasmic reticulum membrane"/>
    <property type="evidence" value="ECO:0007669"/>
    <property type="project" value="UniProtKB-SubCell"/>
</dbReference>
<feature type="region of interest" description="Disordered" evidence="8">
    <location>
        <begin position="1"/>
        <end position="27"/>
    </location>
</feature>
<feature type="transmembrane region" description="Helical" evidence="9">
    <location>
        <begin position="226"/>
        <end position="246"/>
    </location>
</feature>
<gene>
    <name evidence="11" type="ORF">TD95_000464</name>
</gene>
<dbReference type="SUPFAM" id="SSF103481">
    <property type="entry name" value="Multidrug resistance efflux transporter EmrE"/>
    <property type="match status" value="1"/>
</dbReference>
<keyword evidence="6 9" id="KW-1133">Transmembrane helix</keyword>
<feature type="transmembrane region" description="Helical" evidence="9">
    <location>
        <begin position="188"/>
        <end position="205"/>
    </location>
</feature>
<dbReference type="EMBL" id="LAEV01000658">
    <property type="protein sequence ID" value="KKA29836.1"/>
    <property type="molecule type" value="Genomic_DNA"/>
</dbReference>
<feature type="transmembrane region" description="Helical" evidence="9">
    <location>
        <begin position="109"/>
        <end position="126"/>
    </location>
</feature>
<dbReference type="AlphaFoldDB" id="A0A0F4ZI93"/>
<organism evidence="11 12">
    <name type="scientific">Thielaviopsis punctulata</name>
    <dbReference type="NCBI Taxonomy" id="72032"/>
    <lineage>
        <taxon>Eukaryota</taxon>
        <taxon>Fungi</taxon>
        <taxon>Dikarya</taxon>
        <taxon>Ascomycota</taxon>
        <taxon>Pezizomycotina</taxon>
        <taxon>Sordariomycetes</taxon>
        <taxon>Hypocreomycetidae</taxon>
        <taxon>Microascales</taxon>
        <taxon>Ceratocystidaceae</taxon>
        <taxon>Thielaviopsis</taxon>
    </lineage>
</organism>
<evidence type="ECO:0000256" key="5">
    <source>
        <dbReference type="ARBA" id="ARBA00022692"/>
    </source>
</evidence>
<evidence type="ECO:0000256" key="2">
    <source>
        <dbReference type="ARBA" id="ARBA00004477"/>
    </source>
</evidence>
<feature type="domain" description="Sugar phosphate transporter" evidence="10">
    <location>
        <begin position="44"/>
        <end position="329"/>
    </location>
</feature>
<evidence type="ECO:0000313" key="12">
    <source>
        <dbReference type="Proteomes" id="UP000033483"/>
    </source>
</evidence>
<evidence type="ECO:0000256" key="6">
    <source>
        <dbReference type="ARBA" id="ARBA00022989"/>
    </source>
</evidence>
<comment type="similarity">
    <text evidence="3">Belongs to the TPT transporter family. SLC35D subfamily.</text>
</comment>
<evidence type="ECO:0000256" key="8">
    <source>
        <dbReference type="SAM" id="MobiDB-lite"/>
    </source>
</evidence>
<evidence type="ECO:0000256" key="4">
    <source>
        <dbReference type="ARBA" id="ARBA00011182"/>
    </source>
</evidence>
<feature type="transmembrane region" description="Helical" evidence="9">
    <location>
        <begin position="258"/>
        <end position="280"/>
    </location>
</feature>
<protein>
    <recommendedName>
        <fullName evidence="10">Sugar phosphate transporter domain-containing protein</fullName>
    </recommendedName>
</protein>
<dbReference type="InterPro" id="IPR050186">
    <property type="entry name" value="TPT_transporter"/>
</dbReference>
<evidence type="ECO:0000256" key="9">
    <source>
        <dbReference type="SAM" id="Phobius"/>
    </source>
</evidence>
<evidence type="ECO:0000256" key="7">
    <source>
        <dbReference type="ARBA" id="ARBA00023136"/>
    </source>
</evidence>